<gene>
    <name evidence="2" type="ORF">SPRG_08154</name>
</gene>
<sequence>MSVASYSSILRFLFASRLAVPLQPSRKWSSMSSSVWNLLFLGDVLIVNIGCSVVISCENINEYLLPRLAGWT</sequence>
<protein>
    <submittedName>
        <fullName evidence="2">Uncharacterized protein</fullName>
    </submittedName>
</protein>
<dbReference type="KEGG" id="spar:SPRG_08154"/>
<name>A0A067CCF4_SAPPC</name>
<dbReference type="VEuPathDB" id="FungiDB:SPRG_08154"/>
<organism evidence="2 3">
    <name type="scientific">Saprolegnia parasitica (strain CBS 223.65)</name>
    <dbReference type="NCBI Taxonomy" id="695850"/>
    <lineage>
        <taxon>Eukaryota</taxon>
        <taxon>Sar</taxon>
        <taxon>Stramenopiles</taxon>
        <taxon>Oomycota</taxon>
        <taxon>Saprolegniomycetes</taxon>
        <taxon>Saprolegniales</taxon>
        <taxon>Saprolegniaceae</taxon>
        <taxon>Saprolegnia</taxon>
    </lineage>
</organism>
<dbReference type="GeneID" id="24130387"/>
<keyword evidence="3" id="KW-1185">Reference proteome</keyword>
<dbReference type="AlphaFoldDB" id="A0A067CCF4"/>
<feature type="transmembrane region" description="Helical" evidence="1">
    <location>
        <begin position="35"/>
        <end position="57"/>
    </location>
</feature>
<dbReference type="Proteomes" id="UP000030745">
    <property type="component" value="Unassembled WGS sequence"/>
</dbReference>
<proteinExistence type="predicted"/>
<accession>A0A067CCF4</accession>
<dbReference type="RefSeq" id="XP_012202508.1">
    <property type="nucleotide sequence ID" value="XM_012347118.1"/>
</dbReference>
<reference evidence="2 3" key="1">
    <citation type="journal article" date="2013" name="PLoS Genet.">
        <title>Distinctive expansion of potential virulence genes in the genome of the oomycete fish pathogen Saprolegnia parasitica.</title>
        <authorList>
            <person name="Jiang R.H."/>
            <person name="de Bruijn I."/>
            <person name="Haas B.J."/>
            <person name="Belmonte R."/>
            <person name="Lobach L."/>
            <person name="Christie J."/>
            <person name="van den Ackerveken G."/>
            <person name="Bottin A."/>
            <person name="Bulone V."/>
            <person name="Diaz-Moreno S.M."/>
            <person name="Dumas B."/>
            <person name="Fan L."/>
            <person name="Gaulin E."/>
            <person name="Govers F."/>
            <person name="Grenville-Briggs L.J."/>
            <person name="Horner N.R."/>
            <person name="Levin J.Z."/>
            <person name="Mammella M."/>
            <person name="Meijer H.J."/>
            <person name="Morris P."/>
            <person name="Nusbaum C."/>
            <person name="Oome S."/>
            <person name="Phillips A.J."/>
            <person name="van Rooyen D."/>
            <person name="Rzeszutek E."/>
            <person name="Saraiva M."/>
            <person name="Secombes C.J."/>
            <person name="Seidl M.F."/>
            <person name="Snel B."/>
            <person name="Stassen J.H."/>
            <person name="Sykes S."/>
            <person name="Tripathy S."/>
            <person name="van den Berg H."/>
            <person name="Vega-Arreguin J.C."/>
            <person name="Wawra S."/>
            <person name="Young S.K."/>
            <person name="Zeng Q."/>
            <person name="Dieguez-Uribeondo J."/>
            <person name="Russ C."/>
            <person name="Tyler B.M."/>
            <person name="van West P."/>
        </authorList>
    </citation>
    <scope>NUCLEOTIDE SEQUENCE [LARGE SCALE GENOMIC DNA]</scope>
    <source>
        <strain evidence="2 3">CBS 223.65</strain>
    </source>
</reference>
<dbReference type="EMBL" id="KK583221">
    <property type="protein sequence ID" value="KDO26865.1"/>
    <property type="molecule type" value="Genomic_DNA"/>
</dbReference>
<evidence type="ECO:0000256" key="1">
    <source>
        <dbReference type="SAM" id="Phobius"/>
    </source>
</evidence>
<keyword evidence="1" id="KW-0472">Membrane</keyword>
<evidence type="ECO:0000313" key="3">
    <source>
        <dbReference type="Proteomes" id="UP000030745"/>
    </source>
</evidence>
<keyword evidence="1" id="KW-1133">Transmembrane helix</keyword>
<keyword evidence="1" id="KW-0812">Transmembrane</keyword>
<evidence type="ECO:0000313" key="2">
    <source>
        <dbReference type="EMBL" id="KDO26865.1"/>
    </source>
</evidence>